<dbReference type="Pfam" id="PF00497">
    <property type="entry name" value="SBP_bac_3"/>
    <property type="match status" value="1"/>
</dbReference>
<dbReference type="PROSITE" id="PS51257">
    <property type="entry name" value="PROKAR_LIPOPROTEIN"/>
    <property type="match status" value="1"/>
</dbReference>
<organism evidence="5 6">
    <name type="scientific">Propionispira arboris</name>
    <dbReference type="NCBI Taxonomy" id="84035"/>
    <lineage>
        <taxon>Bacteria</taxon>
        <taxon>Bacillati</taxon>
        <taxon>Bacillota</taxon>
        <taxon>Negativicutes</taxon>
        <taxon>Selenomonadales</taxon>
        <taxon>Selenomonadaceae</taxon>
        <taxon>Propionispira</taxon>
    </lineage>
</organism>
<evidence type="ECO:0000313" key="5">
    <source>
        <dbReference type="EMBL" id="SEJ75789.1"/>
    </source>
</evidence>
<evidence type="ECO:0000313" key="6">
    <source>
        <dbReference type="Proteomes" id="UP000199662"/>
    </source>
</evidence>
<proteinExistence type="predicted"/>
<evidence type="ECO:0000259" key="3">
    <source>
        <dbReference type="SMART" id="SM00062"/>
    </source>
</evidence>
<dbReference type="AlphaFoldDB" id="A0A1H7BDN2"/>
<feature type="signal peptide" evidence="2">
    <location>
        <begin position="1"/>
        <end position="29"/>
    </location>
</feature>
<feature type="domain" description="Ionotropic glutamate receptor C-terminal" evidence="4">
    <location>
        <begin position="45"/>
        <end position="265"/>
    </location>
</feature>
<name>A0A1H7BDN2_9FIRM</name>
<reference evidence="5 6" key="1">
    <citation type="submission" date="2016-10" db="EMBL/GenBank/DDBJ databases">
        <authorList>
            <person name="de Groot N.N."/>
        </authorList>
    </citation>
    <scope>NUCLEOTIDE SEQUENCE [LARGE SCALE GENOMIC DNA]</scope>
    <source>
        <strain evidence="5 6">DSM 2179</strain>
    </source>
</reference>
<dbReference type="PANTHER" id="PTHR35936">
    <property type="entry name" value="MEMBRANE-BOUND LYTIC MUREIN TRANSGLYCOSYLASE F"/>
    <property type="match status" value="1"/>
</dbReference>
<keyword evidence="1 2" id="KW-0732">Signal</keyword>
<dbReference type="InterPro" id="IPR001320">
    <property type="entry name" value="Iontro_rcpt_C"/>
</dbReference>
<evidence type="ECO:0000256" key="2">
    <source>
        <dbReference type="SAM" id="SignalP"/>
    </source>
</evidence>
<dbReference type="STRING" id="84035.SAMN05660742_11641"/>
<dbReference type="SUPFAM" id="SSF53850">
    <property type="entry name" value="Periplasmic binding protein-like II"/>
    <property type="match status" value="1"/>
</dbReference>
<dbReference type="Proteomes" id="UP000199662">
    <property type="component" value="Unassembled WGS sequence"/>
</dbReference>
<dbReference type="SMART" id="SM00062">
    <property type="entry name" value="PBPb"/>
    <property type="match status" value="1"/>
</dbReference>
<evidence type="ECO:0000259" key="4">
    <source>
        <dbReference type="SMART" id="SM00079"/>
    </source>
</evidence>
<feature type="chain" id="PRO_5011559327" evidence="2">
    <location>
        <begin position="30"/>
        <end position="266"/>
    </location>
</feature>
<keyword evidence="6" id="KW-1185">Reference proteome</keyword>
<dbReference type="GO" id="GO:0016020">
    <property type="term" value="C:membrane"/>
    <property type="evidence" value="ECO:0007669"/>
    <property type="project" value="InterPro"/>
</dbReference>
<dbReference type="Gene3D" id="3.40.190.10">
    <property type="entry name" value="Periplasmic binding protein-like II"/>
    <property type="match status" value="2"/>
</dbReference>
<sequence length="266" mass="28559">MKNTRILALVSTCIMILALLVSGCGSSPAAEKSSSSSASNAADKEFIIACDAKYAPFSMEIDGKYKGIDVELLDAIAKVEGFKYQLKPMDFSGIIPGIVSGQLDGAIAGMNITEERAKSVDFSDGYISSGSAIVVSKTNTTIKTIEDIQGKTVAVKKGTTGSTFAEDNKDKYKLNVTYYDDSPSMMMAVANGAADFLIEDYPVISYQIKIGEQDKLRVAVDAINTPPQYGFAVKKGDNAELLKKFNEGLAKIKADGTYDKIVKQYL</sequence>
<dbReference type="InterPro" id="IPR001638">
    <property type="entry name" value="Solute-binding_3/MltF_N"/>
</dbReference>
<evidence type="ECO:0000256" key="1">
    <source>
        <dbReference type="ARBA" id="ARBA00022729"/>
    </source>
</evidence>
<dbReference type="PANTHER" id="PTHR35936:SF38">
    <property type="entry name" value="GLUTAMINE-BINDING PERIPLASMIC PROTEIN"/>
    <property type="match status" value="1"/>
</dbReference>
<gene>
    <name evidence="5" type="ORF">SAMN05660742_11641</name>
</gene>
<dbReference type="RefSeq" id="WP_091833309.1">
    <property type="nucleotide sequence ID" value="NZ_FNZK01000016.1"/>
</dbReference>
<feature type="domain" description="Solute-binding protein family 3/N-terminal" evidence="3">
    <location>
        <begin position="45"/>
        <end position="266"/>
    </location>
</feature>
<dbReference type="SMART" id="SM00079">
    <property type="entry name" value="PBPe"/>
    <property type="match status" value="1"/>
</dbReference>
<accession>A0A1H7BDN2</accession>
<dbReference type="EMBL" id="FNZK01000016">
    <property type="protein sequence ID" value="SEJ75789.1"/>
    <property type="molecule type" value="Genomic_DNA"/>
</dbReference>
<dbReference type="GO" id="GO:0015276">
    <property type="term" value="F:ligand-gated monoatomic ion channel activity"/>
    <property type="evidence" value="ECO:0007669"/>
    <property type="project" value="InterPro"/>
</dbReference>
<protein>
    <submittedName>
        <fullName evidence="5">Polar amino acid transport system substrate-binding protein</fullName>
    </submittedName>
</protein>